<comment type="similarity">
    <text evidence="4 18">Belongs to the glycosyltransferase 2 family. GalNAc-T subfamily.</text>
</comment>
<dbReference type="Pfam" id="PF00535">
    <property type="entry name" value="Glycos_transf_2"/>
    <property type="match status" value="1"/>
</dbReference>
<reference evidence="20" key="4">
    <citation type="submission" date="2025-08" db="UniProtKB">
        <authorList>
            <consortium name="Ensembl"/>
        </authorList>
    </citation>
    <scope>IDENTIFICATION</scope>
</reference>
<comment type="subcellular location">
    <subcellularLocation>
        <location evidence="2 18">Golgi apparatus membrane</location>
        <topology evidence="2 18">Single-pass type II membrane protein</topology>
    </subcellularLocation>
</comment>
<comment type="catalytic activity">
    <reaction evidence="16">
        <text>L-threonyl-[protein] + UDP-N-acetyl-alpha-D-galactosamine = a 3-O-[N-acetyl-alpha-D-galactosaminyl]-L-threonyl-[protein] + UDP + H(+)</text>
        <dbReference type="Rhea" id="RHEA:52424"/>
        <dbReference type="Rhea" id="RHEA-COMP:11060"/>
        <dbReference type="Rhea" id="RHEA-COMP:11689"/>
        <dbReference type="ChEBI" id="CHEBI:15378"/>
        <dbReference type="ChEBI" id="CHEBI:30013"/>
        <dbReference type="ChEBI" id="CHEBI:58223"/>
        <dbReference type="ChEBI" id="CHEBI:67138"/>
        <dbReference type="ChEBI" id="CHEBI:87075"/>
        <dbReference type="EC" id="2.4.1.41"/>
    </reaction>
</comment>
<evidence type="ECO:0000256" key="16">
    <source>
        <dbReference type="ARBA" id="ARBA00050905"/>
    </source>
</evidence>
<dbReference type="GO" id="GO:0046872">
    <property type="term" value="F:metal ion binding"/>
    <property type="evidence" value="ECO:0007669"/>
    <property type="project" value="UniProtKB-KW"/>
</dbReference>
<dbReference type="InterPro" id="IPR029044">
    <property type="entry name" value="Nucleotide-diphossugar_trans"/>
</dbReference>
<dbReference type="Proteomes" id="UP000314986">
    <property type="component" value="Unassembled WGS sequence"/>
</dbReference>
<dbReference type="InterPro" id="IPR045885">
    <property type="entry name" value="GalNAc-T"/>
</dbReference>
<dbReference type="GO" id="GO:0000139">
    <property type="term" value="C:Golgi membrane"/>
    <property type="evidence" value="ECO:0007669"/>
    <property type="project" value="UniProtKB-SubCell"/>
</dbReference>
<dbReference type="GeneTree" id="ENSGT00940000156958"/>
<dbReference type="GO" id="GO:0030246">
    <property type="term" value="F:carbohydrate binding"/>
    <property type="evidence" value="ECO:0007669"/>
    <property type="project" value="UniProtKB-KW"/>
</dbReference>
<comment type="cofactor">
    <cofactor evidence="1 18">
        <name>Mn(2+)</name>
        <dbReference type="ChEBI" id="CHEBI:29035"/>
    </cofactor>
</comment>
<keyword evidence="9 18" id="KW-0430">Lectin</keyword>
<dbReference type="Gene3D" id="3.90.550.10">
    <property type="entry name" value="Spore Coat Polysaccharide Biosynthesis Protein SpsA, Chain A"/>
    <property type="match status" value="1"/>
</dbReference>
<reference evidence="21" key="3">
    <citation type="journal article" date="2014" name="Nature">
        <title>Elephant shark genome provides unique insights into gnathostome evolution.</title>
        <authorList>
            <consortium name="International Elephant Shark Genome Sequencing Consortium"/>
            <person name="Venkatesh B."/>
            <person name="Lee A.P."/>
            <person name="Ravi V."/>
            <person name="Maurya A.K."/>
            <person name="Lian M.M."/>
            <person name="Swann J.B."/>
            <person name="Ohta Y."/>
            <person name="Flajnik M.F."/>
            <person name="Sutoh Y."/>
            <person name="Kasahara M."/>
            <person name="Hoon S."/>
            <person name="Gangu V."/>
            <person name="Roy S.W."/>
            <person name="Irimia M."/>
            <person name="Korzh V."/>
            <person name="Kondrychyn I."/>
            <person name="Lim Z.W."/>
            <person name="Tay B.H."/>
            <person name="Tohari S."/>
            <person name="Kong K.W."/>
            <person name="Ho S."/>
            <person name="Lorente-Galdos B."/>
            <person name="Quilez J."/>
            <person name="Marques-Bonet T."/>
            <person name="Raney B.J."/>
            <person name="Ingham P.W."/>
            <person name="Tay A."/>
            <person name="Hillier L.W."/>
            <person name="Minx P."/>
            <person name="Boehm T."/>
            <person name="Wilson R.K."/>
            <person name="Brenner S."/>
            <person name="Warren W.C."/>
        </authorList>
    </citation>
    <scope>NUCLEOTIDE SEQUENCE [LARGE SCALE GENOMIC DNA]</scope>
</reference>
<keyword evidence="14 18" id="KW-1015">Disulfide bond</keyword>
<keyword evidence="13" id="KW-0472">Membrane</keyword>
<keyword evidence="15 18" id="KW-0464">Manganese</keyword>
<evidence type="ECO:0000256" key="10">
    <source>
        <dbReference type="ARBA" id="ARBA00022968"/>
    </source>
</evidence>
<reference evidence="21" key="1">
    <citation type="journal article" date="2006" name="Science">
        <title>Ancient noncoding elements conserved in the human genome.</title>
        <authorList>
            <person name="Venkatesh B."/>
            <person name="Kirkness E.F."/>
            <person name="Loh Y.H."/>
            <person name="Halpern A.L."/>
            <person name="Lee A.P."/>
            <person name="Johnson J."/>
            <person name="Dandona N."/>
            <person name="Viswanathan L.D."/>
            <person name="Tay A."/>
            <person name="Venter J.C."/>
            <person name="Strausberg R.L."/>
            <person name="Brenner S."/>
        </authorList>
    </citation>
    <scope>NUCLEOTIDE SEQUENCE [LARGE SCALE GENOMIC DNA]</scope>
</reference>
<evidence type="ECO:0000256" key="1">
    <source>
        <dbReference type="ARBA" id="ARBA00001936"/>
    </source>
</evidence>
<protein>
    <recommendedName>
        <fullName evidence="18">Polypeptide N-acetylgalactosaminyltransferase</fullName>
        <ecNumber evidence="18">2.4.1.-</ecNumber>
    </recommendedName>
    <alternativeName>
        <fullName evidence="18">Protein-UDP acetylgalactosaminyltransferase</fullName>
    </alternativeName>
</protein>
<evidence type="ECO:0000256" key="2">
    <source>
        <dbReference type="ARBA" id="ARBA00004323"/>
    </source>
</evidence>
<dbReference type="Ensembl" id="ENSCMIT00000002067.1">
    <property type="protein sequence ID" value="ENSCMIP00000001992.1"/>
    <property type="gene ID" value="ENSCMIG00000001217.1"/>
</dbReference>
<evidence type="ECO:0000256" key="11">
    <source>
        <dbReference type="ARBA" id="ARBA00022989"/>
    </source>
</evidence>
<sequence>MSNARIINVKDPMALLEKWRTFLLVSWLTIHPKRVSFTTGKVRWEHFDQEGYIGATMVKAGQDPYARNKFNQMEIETSLTSECNTILLPGTSVVITFHNEARSALLRTVVSVLRKSTPHLIKEIILVDDYSDNPEDGTLLSKIEKVRILRNNRREGLMRSRVRGADAAQAEILTFLDSHCECNEHWLEPLLERVVEDRTKVVSPIIDVINMDNFQYVGASADLKGGFDWNLVFKWDYMTPEQRRARQGNPIGPIRTPMIAGGLFVMDKAYFEELGKYDMMMDVWGGENLEISFRVWQCGGSLEIVPCSRVGHVFRKQHPYTFPGGSGTVFARNTRRAAEVWMDEYKNFYYAAVPSARNVPFGNIQSRMELKRKLNCKPFKWYLENVYPELRVPDHQDIAFGALQQGSNCLDTLGHFADGVVGVYECHNAGGNQVRAGKLTCVRGAT</sequence>
<feature type="domain" description="Glycosyltransferase 2-like" evidence="19">
    <location>
        <begin position="92"/>
        <end position="270"/>
    </location>
</feature>
<dbReference type="FunFam" id="3.90.550.10:FF:000026">
    <property type="entry name" value="Polypeptide N-acetylgalactosaminyltransferase"/>
    <property type="match status" value="1"/>
</dbReference>
<evidence type="ECO:0000256" key="18">
    <source>
        <dbReference type="RuleBase" id="RU361242"/>
    </source>
</evidence>
<dbReference type="GO" id="GO:0006493">
    <property type="term" value="P:protein O-linked glycosylation"/>
    <property type="evidence" value="ECO:0007669"/>
    <property type="project" value="TreeGrafter"/>
</dbReference>
<evidence type="ECO:0000256" key="13">
    <source>
        <dbReference type="ARBA" id="ARBA00023136"/>
    </source>
</evidence>
<keyword evidence="6 18" id="KW-0808">Transferase</keyword>
<evidence type="ECO:0000256" key="5">
    <source>
        <dbReference type="ARBA" id="ARBA00022676"/>
    </source>
</evidence>
<evidence type="ECO:0000256" key="12">
    <source>
        <dbReference type="ARBA" id="ARBA00023034"/>
    </source>
</evidence>
<dbReference type="CDD" id="cd02510">
    <property type="entry name" value="pp-GalNAc-T"/>
    <property type="match status" value="1"/>
</dbReference>
<dbReference type="SUPFAM" id="SSF50370">
    <property type="entry name" value="Ricin B-like lectins"/>
    <property type="match status" value="1"/>
</dbReference>
<keyword evidence="8" id="KW-0479">Metal-binding</keyword>
<keyword evidence="7" id="KW-0812">Transmembrane</keyword>
<dbReference type="InterPro" id="IPR001173">
    <property type="entry name" value="Glyco_trans_2-like"/>
</dbReference>
<comment type="catalytic activity">
    <reaction evidence="17">
        <text>L-seryl-[protein] + UDP-N-acetyl-alpha-D-galactosamine = a 3-O-[N-acetyl-alpha-D-galactosaminyl]-L-seryl-[protein] + UDP + H(+)</text>
        <dbReference type="Rhea" id="RHEA:23956"/>
        <dbReference type="Rhea" id="RHEA-COMP:9863"/>
        <dbReference type="Rhea" id="RHEA-COMP:12788"/>
        <dbReference type="ChEBI" id="CHEBI:15378"/>
        <dbReference type="ChEBI" id="CHEBI:29999"/>
        <dbReference type="ChEBI" id="CHEBI:53604"/>
        <dbReference type="ChEBI" id="CHEBI:58223"/>
        <dbReference type="ChEBI" id="CHEBI:67138"/>
        <dbReference type="EC" id="2.4.1.41"/>
    </reaction>
</comment>
<evidence type="ECO:0000256" key="6">
    <source>
        <dbReference type="ARBA" id="ARBA00022679"/>
    </source>
</evidence>
<keyword evidence="12 18" id="KW-0333">Golgi apparatus</keyword>
<evidence type="ECO:0000256" key="9">
    <source>
        <dbReference type="ARBA" id="ARBA00022734"/>
    </source>
</evidence>
<dbReference type="AlphaFoldDB" id="A0A4W3GGC7"/>
<evidence type="ECO:0000256" key="17">
    <source>
        <dbReference type="ARBA" id="ARBA00052209"/>
    </source>
</evidence>
<reference evidence="20" key="5">
    <citation type="submission" date="2025-09" db="UniProtKB">
        <authorList>
            <consortium name="Ensembl"/>
        </authorList>
    </citation>
    <scope>IDENTIFICATION</scope>
</reference>
<name>A0A4W3GGC7_CALMI</name>
<evidence type="ECO:0000313" key="21">
    <source>
        <dbReference type="Proteomes" id="UP000314986"/>
    </source>
</evidence>
<dbReference type="Gene3D" id="2.80.10.50">
    <property type="match status" value="1"/>
</dbReference>
<dbReference type="SUPFAM" id="SSF53448">
    <property type="entry name" value="Nucleotide-diphospho-sugar transferases"/>
    <property type="match status" value="1"/>
</dbReference>
<proteinExistence type="inferred from homology"/>
<keyword evidence="21" id="KW-1185">Reference proteome</keyword>
<evidence type="ECO:0000256" key="14">
    <source>
        <dbReference type="ARBA" id="ARBA00023157"/>
    </source>
</evidence>
<dbReference type="EC" id="2.4.1.-" evidence="18"/>
<keyword evidence="11" id="KW-1133">Transmembrane helix</keyword>
<organism evidence="20 21">
    <name type="scientific">Callorhinchus milii</name>
    <name type="common">Ghost shark</name>
    <dbReference type="NCBI Taxonomy" id="7868"/>
    <lineage>
        <taxon>Eukaryota</taxon>
        <taxon>Metazoa</taxon>
        <taxon>Chordata</taxon>
        <taxon>Craniata</taxon>
        <taxon>Vertebrata</taxon>
        <taxon>Chondrichthyes</taxon>
        <taxon>Holocephali</taxon>
        <taxon>Chimaeriformes</taxon>
        <taxon>Callorhinchidae</taxon>
        <taxon>Callorhinchus</taxon>
    </lineage>
</organism>
<evidence type="ECO:0000259" key="19">
    <source>
        <dbReference type="Pfam" id="PF00535"/>
    </source>
</evidence>
<accession>A0A4W3GGC7</accession>
<evidence type="ECO:0000256" key="3">
    <source>
        <dbReference type="ARBA" id="ARBA00004922"/>
    </source>
</evidence>
<evidence type="ECO:0000256" key="15">
    <source>
        <dbReference type="ARBA" id="ARBA00023211"/>
    </source>
</evidence>
<dbReference type="GO" id="GO:0004653">
    <property type="term" value="F:polypeptide N-acetylgalactosaminyltransferase activity"/>
    <property type="evidence" value="ECO:0007669"/>
    <property type="project" value="UniProtKB-EC"/>
</dbReference>
<evidence type="ECO:0000256" key="7">
    <source>
        <dbReference type="ARBA" id="ARBA00022692"/>
    </source>
</evidence>
<evidence type="ECO:0000313" key="20">
    <source>
        <dbReference type="Ensembl" id="ENSCMIP00000001992.1"/>
    </source>
</evidence>
<dbReference type="PANTHER" id="PTHR11675:SF49">
    <property type="entry name" value="POLYPEPTIDE N-ACETYLGALACTOSAMINYLTRANSFERASE 2"/>
    <property type="match status" value="1"/>
</dbReference>
<dbReference type="InterPro" id="IPR035992">
    <property type="entry name" value="Ricin_B-like_lectins"/>
</dbReference>
<evidence type="ECO:0000256" key="4">
    <source>
        <dbReference type="ARBA" id="ARBA00005680"/>
    </source>
</evidence>
<dbReference type="UniPathway" id="UPA00378"/>
<reference evidence="21" key="2">
    <citation type="journal article" date="2007" name="PLoS Biol.">
        <title>Survey sequencing and comparative analysis of the elephant shark (Callorhinchus milii) genome.</title>
        <authorList>
            <person name="Venkatesh B."/>
            <person name="Kirkness E.F."/>
            <person name="Loh Y.H."/>
            <person name="Halpern A.L."/>
            <person name="Lee A.P."/>
            <person name="Johnson J."/>
            <person name="Dandona N."/>
            <person name="Viswanathan L.D."/>
            <person name="Tay A."/>
            <person name="Venter J.C."/>
            <person name="Strausberg R.L."/>
            <person name="Brenner S."/>
        </authorList>
    </citation>
    <scope>NUCLEOTIDE SEQUENCE [LARGE SCALE GENOMIC DNA]</scope>
</reference>
<keyword evidence="10" id="KW-0735">Signal-anchor</keyword>
<keyword evidence="5 18" id="KW-0328">Glycosyltransferase</keyword>
<dbReference type="PANTHER" id="PTHR11675">
    <property type="entry name" value="N-ACETYLGALACTOSAMINYLTRANSFERASE"/>
    <property type="match status" value="1"/>
</dbReference>
<evidence type="ECO:0000256" key="8">
    <source>
        <dbReference type="ARBA" id="ARBA00022723"/>
    </source>
</evidence>
<comment type="pathway">
    <text evidence="3 18">Protein modification; protein glycosylation.</text>
</comment>